<accession>A0A8S5MVY9</accession>
<evidence type="ECO:0000313" key="1">
    <source>
        <dbReference type="EMBL" id="DAD86067.1"/>
    </source>
</evidence>
<name>A0A8S5MVY9_9CAUD</name>
<protein>
    <submittedName>
        <fullName evidence="1">Uncharacterized protein</fullName>
    </submittedName>
</protein>
<sequence>MSETLRMLGVIDANMHREFESDGSFKSATFELSDGTYKVDNTFVVHKMNNAGDMQKLPVHFCKGGIYPEVYISGMPIKLYALTMLATDKIAFEKYQSGLEINHCVISKMQPKLLNIGCDNAYYKGVVIDTAPLKKLSADPNYLEFCTRSENVKHGKFVKEFSLYDTYVSAHDIDELRKQLIPYDSCIEEVKDDWIESNKLKVEEFYRNKGVEQRILF</sequence>
<dbReference type="EMBL" id="BK014993">
    <property type="protein sequence ID" value="DAD86067.1"/>
    <property type="molecule type" value="Genomic_DNA"/>
</dbReference>
<organism evidence="1">
    <name type="scientific">Siphoviridae sp. ctoSr5</name>
    <dbReference type="NCBI Taxonomy" id="2826460"/>
    <lineage>
        <taxon>Viruses</taxon>
        <taxon>Duplodnaviria</taxon>
        <taxon>Heunggongvirae</taxon>
        <taxon>Uroviricota</taxon>
        <taxon>Caudoviricetes</taxon>
    </lineage>
</organism>
<proteinExistence type="predicted"/>
<reference evidence="1" key="1">
    <citation type="journal article" date="2021" name="Proc. Natl. Acad. Sci. U.S.A.">
        <title>A Catalog of Tens of Thousands of Viruses from Human Metagenomes Reveals Hidden Associations with Chronic Diseases.</title>
        <authorList>
            <person name="Tisza M.J."/>
            <person name="Buck C.B."/>
        </authorList>
    </citation>
    <scope>NUCLEOTIDE SEQUENCE</scope>
    <source>
        <strain evidence="1">CtoSr5</strain>
    </source>
</reference>